<keyword evidence="1" id="KW-0732">Signal</keyword>
<feature type="signal peptide" evidence="1">
    <location>
        <begin position="1"/>
        <end position="19"/>
    </location>
</feature>
<evidence type="ECO:0000313" key="3">
    <source>
        <dbReference type="Proteomes" id="UP000193450"/>
    </source>
</evidence>
<gene>
    <name evidence="2" type="ORF">BST96_04630</name>
</gene>
<evidence type="ECO:0000313" key="2">
    <source>
        <dbReference type="EMBL" id="ARN73461.1"/>
    </source>
</evidence>
<protein>
    <recommendedName>
        <fullName evidence="4">DUF2141 domain-containing protein</fullName>
    </recommendedName>
</protein>
<keyword evidence="3" id="KW-1185">Reference proteome</keyword>
<dbReference type="InterPro" id="IPR018673">
    <property type="entry name" value="DUF2141"/>
</dbReference>
<proteinExistence type="predicted"/>
<accession>A0A1X9N8G7</accession>
<sequence length="154" mass="16669">MKKILIAMTALLLSTHAMTEEADAAEVAPSGQSTLEITITNIENAKGIIHVSLQNSPDGWLSTDEDVKTFRDVSQEITSTDDIVIVIDNLPEDGYAISLFHDLDGDLELDTNFIGYPKEPFGFSAPMGMTGPPKFDKAVVEVAGEKTSVEIKLN</sequence>
<dbReference type="RefSeq" id="WP_085757573.1">
    <property type="nucleotide sequence ID" value="NZ_CP019343.1"/>
</dbReference>
<dbReference type="OrthoDB" id="9788332at2"/>
<feature type="chain" id="PRO_5012055840" description="DUF2141 domain-containing protein" evidence="1">
    <location>
        <begin position="20"/>
        <end position="154"/>
    </location>
</feature>
<dbReference type="EMBL" id="CP019343">
    <property type="protein sequence ID" value="ARN73461.1"/>
    <property type="molecule type" value="Genomic_DNA"/>
</dbReference>
<dbReference type="AlphaFoldDB" id="A0A1X9N8G7"/>
<reference evidence="2 3" key="1">
    <citation type="submission" date="2016-11" db="EMBL/GenBank/DDBJ databases">
        <title>Trade-off between light-utilization and light-protection in marine flavobacteria.</title>
        <authorList>
            <person name="Kumagai Y."/>
        </authorList>
    </citation>
    <scope>NUCLEOTIDE SEQUENCE [LARGE SCALE GENOMIC DNA]</scope>
    <source>
        <strain evidence="2 3">NBRC 107125</strain>
    </source>
</reference>
<organism evidence="2 3">
    <name type="scientific">Oceanicoccus sagamiensis</name>
    <dbReference type="NCBI Taxonomy" id="716816"/>
    <lineage>
        <taxon>Bacteria</taxon>
        <taxon>Pseudomonadati</taxon>
        <taxon>Pseudomonadota</taxon>
        <taxon>Gammaproteobacteria</taxon>
        <taxon>Cellvibrionales</taxon>
        <taxon>Spongiibacteraceae</taxon>
        <taxon>Oceanicoccus</taxon>
    </lineage>
</organism>
<dbReference type="Pfam" id="PF09912">
    <property type="entry name" value="DUF2141"/>
    <property type="match status" value="1"/>
</dbReference>
<evidence type="ECO:0000256" key="1">
    <source>
        <dbReference type="SAM" id="SignalP"/>
    </source>
</evidence>
<dbReference type="KEGG" id="osg:BST96_04630"/>
<evidence type="ECO:0008006" key="4">
    <source>
        <dbReference type="Google" id="ProtNLM"/>
    </source>
</evidence>
<name>A0A1X9N8G7_9GAMM</name>
<dbReference type="Proteomes" id="UP000193450">
    <property type="component" value="Chromosome"/>
</dbReference>